<sequence length="107" mass="11359">MRSIYFLVVVVLAAKTMVSKVKGCELAVIGGGCPDYNACVETCRPCFRGIGSVAVYCRPAGGGIPYDQCVCRMKHGAPCDPPAPPQCPRPWPPHAATASNLNEQTHV</sequence>
<organism evidence="2">
    <name type="scientific">Fagus sylvatica</name>
    <name type="common">Beechnut</name>
    <dbReference type="NCBI Taxonomy" id="28930"/>
    <lineage>
        <taxon>Eukaryota</taxon>
        <taxon>Viridiplantae</taxon>
        <taxon>Streptophyta</taxon>
        <taxon>Embryophyta</taxon>
        <taxon>Tracheophyta</taxon>
        <taxon>Spermatophyta</taxon>
        <taxon>Magnoliopsida</taxon>
        <taxon>eudicotyledons</taxon>
        <taxon>Gunneridae</taxon>
        <taxon>Pentapetalae</taxon>
        <taxon>rosids</taxon>
        <taxon>fabids</taxon>
        <taxon>Fagales</taxon>
        <taxon>Fagaceae</taxon>
        <taxon>Fagus</taxon>
    </lineage>
</organism>
<protein>
    <submittedName>
        <fullName evidence="2">Uncharacterized protein</fullName>
    </submittedName>
</protein>
<gene>
    <name evidence="2" type="ORF">FSB_LOCUS9996</name>
</gene>
<feature type="signal peptide" evidence="1">
    <location>
        <begin position="1"/>
        <end position="23"/>
    </location>
</feature>
<accession>A0A2N9F5P5</accession>
<reference evidence="2" key="1">
    <citation type="submission" date="2018-02" db="EMBL/GenBank/DDBJ databases">
        <authorList>
            <person name="Cohen D.B."/>
            <person name="Kent A.D."/>
        </authorList>
    </citation>
    <scope>NUCLEOTIDE SEQUENCE</scope>
</reference>
<proteinExistence type="predicted"/>
<keyword evidence="1" id="KW-0732">Signal</keyword>
<evidence type="ECO:0000313" key="2">
    <source>
        <dbReference type="EMBL" id="SPC82114.1"/>
    </source>
</evidence>
<name>A0A2N9F5P5_FAGSY</name>
<feature type="chain" id="PRO_5014835083" evidence="1">
    <location>
        <begin position="24"/>
        <end position="107"/>
    </location>
</feature>
<dbReference type="EMBL" id="OIVN01000557">
    <property type="protein sequence ID" value="SPC82114.1"/>
    <property type="molecule type" value="Genomic_DNA"/>
</dbReference>
<dbReference type="AlphaFoldDB" id="A0A2N9F5P5"/>
<evidence type="ECO:0000256" key="1">
    <source>
        <dbReference type="SAM" id="SignalP"/>
    </source>
</evidence>